<dbReference type="PANTHER" id="PTHR42696:SF2">
    <property type="entry name" value="ASPARTATE AMMONIA-LYASE"/>
    <property type="match status" value="1"/>
</dbReference>
<feature type="domain" description="Fumarate lyase N-terminal" evidence="2">
    <location>
        <begin position="30"/>
        <end position="359"/>
    </location>
</feature>
<dbReference type="KEGG" id="lse:F1C12_17695"/>
<sequence length="488" mass="50987">MAPTPTTESEVPATAPAVGRRIEHDALGPVEVPPGVYWGAATARALENFPLSGVPISTHRSLVVALAQVKLAAARVNRRLGVLDAEAAGPIEAACEEIISGALHEQFVVDVVQGGAGTSTNMNANEVIANRALELAGHARGSYDVIHPIDHVNRSQSTNDVYPTAVKLALRAQMAALTTVLADLADAFHRKGDEFADVLKVGRTQLQDAVPMTLGREFHAFGASIGNDRARLLEAMPLLEGVTLGGTAIGTGINADPRYRPLVVEELRAITGLPLRTAEDLVEATSDTGPFLSASGALKRSALKLSKIASDLRLLSSGPQAGFNEISLPARQPGSSIMPGKVNPVIPEAMNQVAYIVAGADTTVSMAAESGQLQLNAFEPVIAHSLLTALRLMTAAVVTLRERCVEGITVNAELGQRVAGSATLATALTPAIGYDAASRLAKHAVLTRRPIAELAVEQGMLSPDAVGRLLSLRALTEPDLEAVAHLAE</sequence>
<dbReference type="InterPro" id="IPR051546">
    <property type="entry name" value="Aspartate_Ammonia-Lyase"/>
</dbReference>
<dbReference type="PRINTS" id="PR00145">
    <property type="entry name" value="ARGSUCLYASE"/>
</dbReference>
<accession>A0A7G6YE53</accession>
<dbReference type="NCBIfam" id="NF008909">
    <property type="entry name" value="PRK12273.1"/>
    <property type="match status" value="1"/>
</dbReference>
<protein>
    <submittedName>
        <fullName evidence="4">Aspartate ammonia-lyase</fullName>
    </submittedName>
</protein>
<dbReference type="InterPro" id="IPR020557">
    <property type="entry name" value="Fumarate_lyase_CS"/>
</dbReference>
<dbReference type="Pfam" id="PF10415">
    <property type="entry name" value="FumaraseC_C"/>
    <property type="match status" value="1"/>
</dbReference>
<dbReference type="Pfam" id="PF00206">
    <property type="entry name" value="Lyase_1"/>
    <property type="match status" value="1"/>
</dbReference>
<dbReference type="PRINTS" id="PR00149">
    <property type="entry name" value="FUMRATELYASE"/>
</dbReference>
<dbReference type="GO" id="GO:0005829">
    <property type="term" value="C:cytosol"/>
    <property type="evidence" value="ECO:0007669"/>
    <property type="project" value="TreeGrafter"/>
</dbReference>
<name>A0A7G6YE53_9MICO</name>
<evidence type="ECO:0000259" key="2">
    <source>
        <dbReference type="Pfam" id="PF00206"/>
    </source>
</evidence>
<dbReference type="PROSITE" id="PS00163">
    <property type="entry name" value="FUMARATE_LYASES"/>
    <property type="match status" value="1"/>
</dbReference>
<dbReference type="GO" id="GO:0006099">
    <property type="term" value="P:tricarboxylic acid cycle"/>
    <property type="evidence" value="ECO:0007669"/>
    <property type="project" value="InterPro"/>
</dbReference>
<dbReference type="RefSeq" id="WP_185276208.1">
    <property type="nucleotide sequence ID" value="NZ_CP043641.1"/>
</dbReference>
<dbReference type="InterPro" id="IPR024083">
    <property type="entry name" value="Fumarase/histidase_N"/>
</dbReference>
<dbReference type="PANTHER" id="PTHR42696">
    <property type="entry name" value="ASPARTATE AMMONIA-LYASE"/>
    <property type="match status" value="1"/>
</dbReference>
<dbReference type="AlphaFoldDB" id="A0A7G6YE53"/>
<dbReference type="Gene3D" id="1.10.40.30">
    <property type="entry name" value="Fumarase/aspartase (C-terminal domain)"/>
    <property type="match status" value="1"/>
</dbReference>
<dbReference type="Gene3D" id="1.10.275.10">
    <property type="entry name" value="Fumarase/aspartase (N-terminal domain)"/>
    <property type="match status" value="1"/>
</dbReference>
<gene>
    <name evidence="4" type="ORF">F1C12_17695</name>
</gene>
<evidence type="ECO:0000313" key="4">
    <source>
        <dbReference type="EMBL" id="QNE36768.1"/>
    </source>
</evidence>
<dbReference type="CDD" id="cd01357">
    <property type="entry name" value="Aspartase"/>
    <property type="match status" value="1"/>
</dbReference>
<dbReference type="InterPro" id="IPR022761">
    <property type="entry name" value="Fumarate_lyase_N"/>
</dbReference>
<dbReference type="FunFam" id="1.10.275.10:FF:000001">
    <property type="entry name" value="Fumarate hydratase, mitochondrial"/>
    <property type="match status" value="1"/>
</dbReference>
<dbReference type="InterPro" id="IPR000362">
    <property type="entry name" value="Fumarate_lyase_fam"/>
</dbReference>
<evidence type="ECO:0000256" key="1">
    <source>
        <dbReference type="ARBA" id="ARBA00023239"/>
    </source>
</evidence>
<dbReference type="SUPFAM" id="SSF48557">
    <property type="entry name" value="L-aspartase-like"/>
    <property type="match status" value="1"/>
</dbReference>
<feature type="domain" description="Fumarase C C-terminal" evidence="3">
    <location>
        <begin position="424"/>
        <end position="476"/>
    </location>
</feature>
<dbReference type="FunFam" id="1.20.200.10:FF:000001">
    <property type="entry name" value="Fumarate hydratase, mitochondrial"/>
    <property type="match status" value="1"/>
</dbReference>
<dbReference type="Proteomes" id="UP000515511">
    <property type="component" value="Chromosome"/>
</dbReference>
<evidence type="ECO:0000313" key="5">
    <source>
        <dbReference type="Proteomes" id="UP000515511"/>
    </source>
</evidence>
<reference evidence="5" key="1">
    <citation type="submission" date="2019-09" db="EMBL/GenBank/DDBJ databases">
        <title>Antimicrobial potential of Antarctic Bacteria.</title>
        <authorList>
            <person name="Benaud N."/>
            <person name="Edwards R.J."/>
            <person name="Ferrari B.C."/>
        </authorList>
    </citation>
    <scope>NUCLEOTIDE SEQUENCE [LARGE SCALE GENOMIC DNA]</scope>
    <source>
        <strain evidence="5">INR9</strain>
    </source>
</reference>
<proteinExistence type="predicted"/>
<dbReference type="Gene3D" id="1.20.200.10">
    <property type="entry name" value="Fumarase/aspartase (Central domain)"/>
    <property type="match status" value="1"/>
</dbReference>
<keyword evidence="1 4" id="KW-0456">Lyase</keyword>
<organism evidence="4 5">
    <name type="scientific">Leifsonia shinshuensis</name>
    <dbReference type="NCBI Taxonomy" id="150026"/>
    <lineage>
        <taxon>Bacteria</taxon>
        <taxon>Bacillati</taxon>
        <taxon>Actinomycetota</taxon>
        <taxon>Actinomycetes</taxon>
        <taxon>Micrococcales</taxon>
        <taxon>Microbacteriaceae</taxon>
        <taxon>Leifsonia</taxon>
    </lineage>
</organism>
<dbReference type="InterPro" id="IPR018951">
    <property type="entry name" value="Fumarase_C_C"/>
</dbReference>
<dbReference type="GO" id="GO:0006531">
    <property type="term" value="P:aspartate metabolic process"/>
    <property type="evidence" value="ECO:0007669"/>
    <property type="project" value="TreeGrafter"/>
</dbReference>
<dbReference type="EMBL" id="CP043641">
    <property type="protein sequence ID" value="QNE36768.1"/>
    <property type="molecule type" value="Genomic_DNA"/>
</dbReference>
<evidence type="ECO:0000259" key="3">
    <source>
        <dbReference type="Pfam" id="PF10415"/>
    </source>
</evidence>
<dbReference type="InterPro" id="IPR008948">
    <property type="entry name" value="L-Aspartase-like"/>
</dbReference>
<dbReference type="GO" id="GO:0008797">
    <property type="term" value="F:aspartate ammonia-lyase activity"/>
    <property type="evidence" value="ECO:0007669"/>
    <property type="project" value="TreeGrafter"/>
</dbReference>